<accession>A0A430B3Y7</accession>
<dbReference type="Proteomes" id="UP000287605">
    <property type="component" value="Unassembled WGS sequence"/>
</dbReference>
<evidence type="ECO:0000313" key="1">
    <source>
        <dbReference type="EMBL" id="RSU15057.1"/>
    </source>
</evidence>
<organism evidence="1 2">
    <name type="scientific">Vagococcus elongatus</name>
    <dbReference type="NCBI Taxonomy" id="180344"/>
    <lineage>
        <taxon>Bacteria</taxon>
        <taxon>Bacillati</taxon>
        <taxon>Bacillota</taxon>
        <taxon>Bacilli</taxon>
        <taxon>Lactobacillales</taxon>
        <taxon>Enterococcaceae</taxon>
        <taxon>Vagococcus</taxon>
    </lineage>
</organism>
<evidence type="ECO:0000313" key="2">
    <source>
        <dbReference type="Proteomes" id="UP000287605"/>
    </source>
</evidence>
<dbReference type="EMBL" id="NGKA01000002">
    <property type="protein sequence ID" value="RSU15057.1"/>
    <property type="molecule type" value="Genomic_DNA"/>
</dbReference>
<dbReference type="RefSeq" id="WP_126806603.1">
    <property type="nucleotide sequence ID" value="NZ_NGKA01000002.1"/>
</dbReference>
<name>A0A430B3Y7_9ENTE</name>
<gene>
    <name evidence="1" type="ORF">CBF29_01590</name>
</gene>
<reference evidence="1 2" key="1">
    <citation type="submission" date="2017-05" db="EMBL/GenBank/DDBJ databases">
        <title>Vagococcus spp. assemblies.</title>
        <authorList>
            <person name="Gulvik C.A."/>
        </authorList>
    </citation>
    <scope>NUCLEOTIDE SEQUENCE [LARGE SCALE GENOMIC DNA]</scope>
    <source>
        <strain evidence="1 2">CCUG 51432</strain>
    </source>
</reference>
<protein>
    <submittedName>
        <fullName evidence="1">Uncharacterized protein</fullName>
    </submittedName>
</protein>
<proteinExistence type="predicted"/>
<dbReference type="AlphaFoldDB" id="A0A430B3Y7"/>
<keyword evidence="2" id="KW-1185">Reference proteome</keyword>
<sequence>MNYHTKKLLSLTDKNLYFSKDCFVEEKFREITTSSIRRRLNYTLVRFTKYLVENEGQFIKYGTRTVRIKLLPVCSYKIILELKKTTFYVKNVGRLLMSKPS</sequence>
<comment type="caution">
    <text evidence="1">The sequence shown here is derived from an EMBL/GenBank/DDBJ whole genome shotgun (WGS) entry which is preliminary data.</text>
</comment>